<proteinExistence type="predicted"/>
<dbReference type="Gene3D" id="3.40.50.1950">
    <property type="entry name" value="Flavin prenyltransferase-like"/>
    <property type="match status" value="1"/>
</dbReference>
<comment type="caution">
    <text evidence="2">The sequence shown here is derived from an EMBL/GenBank/DDBJ whole genome shotgun (WGS) entry which is preliminary data.</text>
</comment>
<dbReference type="GO" id="GO:0010181">
    <property type="term" value="F:FMN binding"/>
    <property type="evidence" value="ECO:0007669"/>
    <property type="project" value="TreeGrafter"/>
</dbReference>
<dbReference type="GO" id="GO:0004633">
    <property type="term" value="F:phosphopantothenoylcysteine decarboxylase activity"/>
    <property type="evidence" value="ECO:0007669"/>
    <property type="project" value="TreeGrafter"/>
</dbReference>
<dbReference type="PANTHER" id="PTHR14359:SF6">
    <property type="entry name" value="PHOSPHOPANTOTHENOYLCYSTEINE DECARBOXYLASE"/>
    <property type="match status" value="1"/>
</dbReference>
<evidence type="ECO:0000313" key="2">
    <source>
        <dbReference type="EMBL" id="RPF20906.1"/>
    </source>
</evidence>
<reference evidence="2 3" key="1">
    <citation type="submission" date="2018-11" db="EMBL/GenBank/DDBJ databases">
        <title>Sequencing the genomes of 1000 actinobacteria strains.</title>
        <authorList>
            <person name="Klenk H.-P."/>
        </authorList>
    </citation>
    <scope>NUCLEOTIDE SEQUENCE [LARGE SCALE GENOMIC DNA]</scope>
    <source>
        <strain evidence="2 3">DSM 15700</strain>
    </source>
</reference>
<accession>A0A3N4YN66</accession>
<dbReference type="SUPFAM" id="SSF52507">
    <property type="entry name" value="Homo-oligomeric flavin-containing Cys decarboxylases, HFCD"/>
    <property type="match status" value="1"/>
</dbReference>
<dbReference type="RefSeq" id="WP_123814010.1">
    <property type="nucleotide sequence ID" value="NZ_RKQZ01000001.1"/>
</dbReference>
<evidence type="ECO:0000259" key="1">
    <source>
        <dbReference type="Pfam" id="PF02441"/>
    </source>
</evidence>
<feature type="domain" description="Flavoprotein" evidence="1">
    <location>
        <begin position="12"/>
        <end position="142"/>
    </location>
</feature>
<name>A0A3N4YN66_9MICO</name>
<dbReference type="OrthoDB" id="161343at2"/>
<dbReference type="Pfam" id="PF02441">
    <property type="entry name" value="Flavoprotein"/>
    <property type="match status" value="1"/>
</dbReference>
<dbReference type="AlphaFoldDB" id="A0A3N4YN66"/>
<evidence type="ECO:0000313" key="3">
    <source>
        <dbReference type="Proteomes" id="UP000280501"/>
    </source>
</evidence>
<dbReference type="Proteomes" id="UP000280501">
    <property type="component" value="Unassembled WGS sequence"/>
</dbReference>
<sequence length="186" mass="20231">MVAVMNRGVLYVVVCAAGATRLVPSVLLPMAAERGWDVHVLATERAAGVFAESMEEIERVTGRPVRTDFHTTVGYSLPDPDAVLIAPASYNTITKLALGIADTYVLTRLTEQVGRDIPIAVGPYINAKFAKHPTYESNLRLLRSWGLRVVIGPDEPHESGVGAAKTFPWAELLDAAEPEVVERRPE</sequence>
<dbReference type="GO" id="GO:0071513">
    <property type="term" value="C:phosphopantothenoylcysteine decarboxylase complex"/>
    <property type="evidence" value="ECO:0007669"/>
    <property type="project" value="TreeGrafter"/>
</dbReference>
<dbReference type="GO" id="GO:0015937">
    <property type="term" value="P:coenzyme A biosynthetic process"/>
    <property type="evidence" value="ECO:0007669"/>
    <property type="project" value="TreeGrafter"/>
</dbReference>
<keyword evidence="3" id="KW-1185">Reference proteome</keyword>
<dbReference type="EMBL" id="RKQZ01000001">
    <property type="protein sequence ID" value="RPF20906.1"/>
    <property type="molecule type" value="Genomic_DNA"/>
</dbReference>
<organism evidence="2 3">
    <name type="scientific">Myceligenerans xiligouense</name>
    <dbReference type="NCBI Taxonomy" id="253184"/>
    <lineage>
        <taxon>Bacteria</taxon>
        <taxon>Bacillati</taxon>
        <taxon>Actinomycetota</taxon>
        <taxon>Actinomycetes</taxon>
        <taxon>Micrococcales</taxon>
        <taxon>Promicromonosporaceae</taxon>
        <taxon>Myceligenerans</taxon>
    </lineage>
</organism>
<dbReference type="InterPro" id="IPR036551">
    <property type="entry name" value="Flavin_trans-like"/>
</dbReference>
<dbReference type="PANTHER" id="PTHR14359">
    <property type="entry name" value="HOMO-OLIGOMERIC FLAVIN CONTAINING CYS DECARBOXYLASE FAMILY"/>
    <property type="match status" value="1"/>
</dbReference>
<gene>
    <name evidence="2" type="ORF">EDD34_1513</name>
</gene>
<dbReference type="InterPro" id="IPR003382">
    <property type="entry name" value="Flavoprotein"/>
</dbReference>
<protein>
    <submittedName>
        <fullName evidence="2">Flavoprotein</fullName>
    </submittedName>
</protein>